<reference evidence="2" key="1">
    <citation type="submission" date="2016-11" db="UniProtKB">
        <authorList>
            <consortium name="WormBaseParasite"/>
        </authorList>
    </citation>
    <scope>IDENTIFICATION</scope>
    <source>
        <strain evidence="2">KR3021</strain>
    </source>
</reference>
<evidence type="ECO:0000313" key="2">
    <source>
        <dbReference type="WBParaSite" id="RSKR_0000193100.1"/>
    </source>
</evidence>
<evidence type="ECO:0000313" key="1">
    <source>
        <dbReference type="Proteomes" id="UP000095286"/>
    </source>
</evidence>
<organism evidence="1 2">
    <name type="scientific">Rhabditophanes sp. KR3021</name>
    <dbReference type="NCBI Taxonomy" id="114890"/>
    <lineage>
        <taxon>Eukaryota</taxon>
        <taxon>Metazoa</taxon>
        <taxon>Ecdysozoa</taxon>
        <taxon>Nematoda</taxon>
        <taxon>Chromadorea</taxon>
        <taxon>Rhabditida</taxon>
        <taxon>Tylenchina</taxon>
        <taxon>Panagrolaimomorpha</taxon>
        <taxon>Strongyloidoidea</taxon>
        <taxon>Alloionematidae</taxon>
        <taxon>Rhabditophanes</taxon>
    </lineage>
</organism>
<protein>
    <submittedName>
        <fullName evidence="2">KOW domain-containing protein</fullName>
    </submittedName>
</protein>
<sequence length="615" mass="68644">MYKHGFLYKWFNVMNIYSLGVIPSIDEIKMFKVAPEHALDDGFERKRMEFEYMKYQIGEKVIIRSGEMSGCKGVIFDIKNQNISIKPINVGQAVAKNLIVKSSNVSKYFDIGDHVKCESGKVLDSGIVVKASDRTDTIIFLSDLTRDDVEVLANDCLISGHVSAGVDSCGKFSYLDFVKIDINTVGIIIKITGPTLLILNQHNEIVEKTPTQVMDLYDGKNCKTFDSNKNEIQMGSQITITKGTFMKKDNGEGDHSRVEVVRVFKSFIFVRDKSRLENSGFFVVRQKQIVLYGTKMLTEDSQTPNISNLRTGILSEYMESKKSILAAPTKKFDANGKIIETGHRYRRDPIIGKSVQITQGPYKGHLGFVKDTNETVSRVELHAVPKTINVARDRIRVVESDISLNSFNYNSSSKQDSSSTNTPYGYSETNGAKTPRYGAKTPGYVGGSTTYTPADYMDDHRSDGENSKSSTRVGTPSGSTPSRFNNPFRSRSPSVAKDNLEDYLISRRWVAVNMIVEYMHEGVLALGRVTNKGYFNVNIEPVGSQGGQNLEISLQSINPHTPTKKNERCGVFFGPHSNEKGVVLDFDKNDERDTIIIRITNGDIIFVDTVHVCSC</sequence>
<dbReference type="Proteomes" id="UP000095286">
    <property type="component" value="Unplaced"/>
</dbReference>
<proteinExistence type="predicted"/>
<name>A0AC35TMJ0_9BILA</name>
<accession>A0AC35TMJ0</accession>
<dbReference type="WBParaSite" id="RSKR_0000193100.1">
    <property type="protein sequence ID" value="RSKR_0000193100.1"/>
    <property type="gene ID" value="RSKR_0000193100"/>
</dbReference>